<dbReference type="Proteomes" id="UP000179245">
    <property type="component" value="Unassembled WGS sequence"/>
</dbReference>
<comment type="caution">
    <text evidence="1">The sequence shown here is derived from an EMBL/GenBank/DDBJ whole genome shotgun (WGS) entry which is preliminary data.</text>
</comment>
<evidence type="ECO:0000313" key="1">
    <source>
        <dbReference type="EMBL" id="OHA62429.1"/>
    </source>
</evidence>
<proteinExistence type="predicted"/>
<evidence type="ECO:0000313" key="2">
    <source>
        <dbReference type="Proteomes" id="UP000179245"/>
    </source>
</evidence>
<sequence length="189" mass="22048">MDFIGKTIRVLSDFCEYVDAERKNVPSNKDLEHIFTSIDNLSCFLINIFASCFPSNAEYFELSYSISKEKLIKTKLKGFFILRLCKRIFLSEVWNSFENFFQTRLGRDDKIGRVLLKNYYGGEKNIPRSIDFLRRIRNSAHNNYKYGSKEDPVELKVGSKIYKLEPGKTINFAQFSDLISIVKECCKTL</sequence>
<name>A0A1G2QQL8_9BACT</name>
<organism evidence="1 2">
    <name type="scientific">Candidatus Wildermuthbacteria bacterium GWA2_46_15</name>
    <dbReference type="NCBI Taxonomy" id="1802443"/>
    <lineage>
        <taxon>Bacteria</taxon>
        <taxon>Candidatus Wildermuthiibacteriota</taxon>
    </lineage>
</organism>
<reference evidence="1 2" key="1">
    <citation type="journal article" date="2016" name="Nat. Commun.">
        <title>Thousands of microbial genomes shed light on interconnected biogeochemical processes in an aquifer system.</title>
        <authorList>
            <person name="Anantharaman K."/>
            <person name="Brown C.T."/>
            <person name="Hug L.A."/>
            <person name="Sharon I."/>
            <person name="Castelle C.J."/>
            <person name="Probst A.J."/>
            <person name="Thomas B.C."/>
            <person name="Singh A."/>
            <person name="Wilkins M.J."/>
            <person name="Karaoz U."/>
            <person name="Brodie E.L."/>
            <person name="Williams K.H."/>
            <person name="Hubbard S.S."/>
            <person name="Banfield J.F."/>
        </authorList>
    </citation>
    <scope>NUCLEOTIDE SEQUENCE [LARGE SCALE GENOMIC DNA]</scope>
</reference>
<dbReference type="STRING" id="1802443.A2117_01255"/>
<dbReference type="EMBL" id="MHTO01000014">
    <property type="protein sequence ID" value="OHA62429.1"/>
    <property type="molecule type" value="Genomic_DNA"/>
</dbReference>
<gene>
    <name evidence="1" type="ORF">A2117_01255</name>
</gene>
<accession>A0A1G2QQL8</accession>
<protein>
    <submittedName>
        <fullName evidence="1">Uncharacterized protein</fullName>
    </submittedName>
</protein>
<dbReference type="AlphaFoldDB" id="A0A1G2QQL8"/>